<dbReference type="PROSITE" id="PS52016">
    <property type="entry name" value="TONB_DEPENDENT_REC_3"/>
    <property type="match status" value="1"/>
</dbReference>
<dbReference type="RefSeq" id="WP_153118259.1">
    <property type="nucleotide sequence ID" value="NZ_VZCC01000008.1"/>
</dbReference>
<keyword evidence="3 8" id="KW-1134">Transmembrane beta strand</keyword>
<dbReference type="NCBIfam" id="TIGR04057">
    <property type="entry name" value="SusC_RagA_signa"/>
    <property type="match status" value="1"/>
</dbReference>
<dbReference type="SUPFAM" id="SSF49464">
    <property type="entry name" value="Carboxypeptidase regulatory domain-like"/>
    <property type="match status" value="1"/>
</dbReference>
<evidence type="ECO:0000256" key="5">
    <source>
        <dbReference type="ARBA" id="ARBA00023077"/>
    </source>
</evidence>
<protein>
    <submittedName>
        <fullName evidence="12">TonB-dependent receptor</fullName>
    </submittedName>
</protein>
<dbReference type="InterPro" id="IPR037066">
    <property type="entry name" value="Plug_dom_sf"/>
</dbReference>
<keyword evidence="7 8" id="KW-0998">Cell outer membrane</keyword>
<dbReference type="InterPro" id="IPR036942">
    <property type="entry name" value="Beta-barrel_TonB_sf"/>
</dbReference>
<sequence>MRKTSQKFSQSHMLCKVALVAIMLVFQAMLGIGAGVLNAQTVKGTVISGSDNEPLIGASVMVQGTKTGAVTDLDGNFTIEAKNGQTLEVSYLGFITQKIKVTGSTINVTLNEDKQSLDEVVVVGYGVQKKKLVTGATVQLKGDDIAKLNTTNPLSAMQGQTPGVNIVSTSGQPGAAMSVTIRGLGTVGNSQPLYLIDGVGGDITTLNPADIESIDVLKDAASAAIYGAQAANGVVLVTTKSGKEGSSKITYDGYVGWQTLGRKFEMLNSNQYMQIMDEALLNSNNMSPIDWTSLSAIRDANGNVYNTDWIDQAVDNGALTTSHSLAFTGGSKTSTYSISGGYTGQDGLIGGSDVSYYKRYNLRVNSEHKMWNGLVTIGEHVGFVYKDSRGMGTGNIYNNNLRSAFSTSPLVPVYDADGNYYSTVDSDWNKNDGNPYGTMMMNRYNQSKSTSVDANVYVQIEPIKNLKFKTVFGLNYGGSNYRSFTPIYKFTPQSGNGITKVNQSNGNGTSLVWTNTLTYDFNIKEHHISALLGSETTKYDGESTGSYGVNLTAGFDDWEHAYVENTEKGHADRKVSGGPYDATRGQSFFARLGWSWKDRYMVNATMRADGSSKFAKGHRWGYFPSVSAGWTLTEEDFMKSAASWLDFLKLRLSWGQVGNANINCYQYLAPVTTSNTNYNFGATGGTDAWVMGAYTERLANEKVKWETSEQYNVGLDARFLRQRLSLTLDGYIKSTKDWLVQAPIRATAGTGGPVINGGDVKNKGIEVGLSWNDNIGRDFTYSVGANFAYNHNEVGNIPTLDGIIHGKDNQIYQNAEEFYRAENGHAIGYFWGYKTAGLFQNQKEINDWIAAGNGIYQADVKPGDVKYVDVNHDGVINASDKVDLGNGLPKYTFGFNFNLAWKGFDLSANFTGAAGFQIAQSYRDPSSSQANYSRRILKRWTGEGTSNEIPRVTYGDVGNWLFSDLYLQDGDYIRLQNLTMGYDFKKLISWKGLSKMRLYFQVQNLFTLTKYDGMDPEIGSFNGTDGNSSDSWVSGVDMGYYPHPRTFIVGLNLAF</sequence>
<dbReference type="Proteomes" id="UP000421408">
    <property type="component" value="Unassembled WGS sequence"/>
</dbReference>
<evidence type="ECO:0000256" key="2">
    <source>
        <dbReference type="ARBA" id="ARBA00022448"/>
    </source>
</evidence>
<evidence type="ECO:0000256" key="9">
    <source>
        <dbReference type="RuleBase" id="RU003357"/>
    </source>
</evidence>
<evidence type="ECO:0000313" key="13">
    <source>
        <dbReference type="Proteomes" id="UP000421408"/>
    </source>
</evidence>
<dbReference type="Pfam" id="PF07715">
    <property type="entry name" value="Plug"/>
    <property type="match status" value="1"/>
</dbReference>
<dbReference type="AlphaFoldDB" id="A0AA90UXY8"/>
<evidence type="ECO:0000256" key="1">
    <source>
        <dbReference type="ARBA" id="ARBA00004571"/>
    </source>
</evidence>
<comment type="similarity">
    <text evidence="8 9">Belongs to the TonB-dependent receptor family.</text>
</comment>
<evidence type="ECO:0000259" key="10">
    <source>
        <dbReference type="Pfam" id="PF00593"/>
    </source>
</evidence>
<proteinExistence type="inferred from homology"/>
<keyword evidence="5 9" id="KW-0798">TonB box</keyword>
<dbReference type="FunFam" id="2.60.40.1120:FF:000003">
    <property type="entry name" value="Outer membrane protein Omp121"/>
    <property type="match status" value="1"/>
</dbReference>
<evidence type="ECO:0000256" key="8">
    <source>
        <dbReference type="PROSITE-ProRule" id="PRU01360"/>
    </source>
</evidence>
<dbReference type="NCBIfam" id="TIGR04056">
    <property type="entry name" value="OMP_RagA_SusC"/>
    <property type="match status" value="1"/>
</dbReference>
<dbReference type="InterPro" id="IPR008969">
    <property type="entry name" value="CarboxyPept-like_regulatory"/>
</dbReference>
<accession>A0AA90UXY8</accession>
<evidence type="ECO:0000256" key="7">
    <source>
        <dbReference type="ARBA" id="ARBA00023237"/>
    </source>
</evidence>
<dbReference type="Pfam" id="PF00593">
    <property type="entry name" value="TonB_dep_Rec_b-barrel"/>
    <property type="match status" value="1"/>
</dbReference>
<organism evidence="12 13">
    <name type="scientific">Segatella copri</name>
    <dbReference type="NCBI Taxonomy" id="165179"/>
    <lineage>
        <taxon>Bacteria</taxon>
        <taxon>Pseudomonadati</taxon>
        <taxon>Bacteroidota</taxon>
        <taxon>Bacteroidia</taxon>
        <taxon>Bacteroidales</taxon>
        <taxon>Prevotellaceae</taxon>
        <taxon>Segatella</taxon>
    </lineage>
</organism>
<feature type="domain" description="TonB-dependent receptor-like beta-barrel" evidence="10">
    <location>
        <begin position="403"/>
        <end position="1005"/>
    </location>
</feature>
<comment type="subcellular location">
    <subcellularLocation>
        <location evidence="1 8">Cell outer membrane</location>
        <topology evidence="1 8">Multi-pass membrane protein</topology>
    </subcellularLocation>
</comment>
<dbReference type="Pfam" id="PF13715">
    <property type="entry name" value="CarbopepD_reg_2"/>
    <property type="match status" value="1"/>
</dbReference>
<keyword evidence="12" id="KW-0675">Receptor</keyword>
<dbReference type="EMBL" id="VZCC01000008">
    <property type="protein sequence ID" value="MQN82880.1"/>
    <property type="molecule type" value="Genomic_DNA"/>
</dbReference>
<name>A0AA90UXY8_9BACT</name>
<feature type="domain" description="TonB-dependent receptor plug" evidence="11">
    <location>
        <begin position="132"/>
        <end position="234"/>
    </location>
</feature>
<dbReference type="SUPFAM" id="SSF56935">
    <property type="entry name" value="Porins"/>
    <property type="match status" value="1"/>
</dbReference>
<evidence type="ECO:0000256" key="4">
    <source>
        <dbReference type="ARBA" id="ARBA00022692"/>
    </source>
</evidence>
<reference evidence="13" key="1">
    <citation type="submission" date="2019-09" db="EMBL/GenBank/DDBJ databases">
        <title>Distinct polysaccharide growth profiles of human intestinal Prevotella copri isolates.</title>
        <authorList>
            <person name="Fehlner-Peach H."/>
            <person name="Magnabosco C."/>
            <person name="Raghavan V."/>
            <person name="Scher J.U."/>
            <person name="Tett A."/>
            <person name="Cox L.M."/>
            <person name="Gottsegen C."/>
            <person name="Watters A."/>
            <person name="Wiltshire- Gordon J.D."/>
            <person name="Segata N."/>
            <person name="Bonneau R."/>
            <person name="Littman D.R."/>
        </authorList>
    </citation>
    <scope>NUCLEOTIDE SEQUENCE [LARGE SCALE GENOMIC DNA]</scope>
    <source>
        <strain evidence="13">iAA108</strain>
    </source>
</reference>
<dbReference type="Gene3D" id="2.40.170.20">
    <property type="entry name" value="TonB-dependent receptor, beta-barrel domain"/>
    <property type="match status" value="1"/>
</dbReference>
<gene>
    <name evidence="12" type="ORF">F7D74_02485</name>
</gene>
<dbReference type="GO" id="GO:0009279">
    <property type="term" value="C:cell outer membrane"/>
    <property type="evidence" value="ECO:0007669"/>
    <property type="project" value="UniProtKB-SubCell"/>
</dbReference>
<keyword evidence="2 8" id="KW-0813">Transport</keyword>
<evidence type="ECO:0000256" key="3">
    <source>
        <dbReference type="ARBA" id="ARBA00022452"/>
    </source>
</evidence>
<evidence type="ECO:0000256" key="6">
    <source>
        <dbReference type="ARBA" id="ARBA00023136"/>
    </source>
</evidence>
<dbReference type="InterPro" id="IPR023997">
    <property type="entry name" value="TonB-dep_OMP_SusC/RagA_CS"/>
</dbReference>
<evidence type="ECO:0000313" key="12">
    <source>
        <dbReference type="EMBL" id="MQN82880.1"/>
    </source>
</evidence>
<dbReference type="Gene3D" id="2.170.130.10">
    <property type="entry name" value="TonB-dependent receptor, plug domain"/>
    <property type="match status" value="1"/>
</dbReference>
<dbReference type="InterPro" id="IPR000531">
    <property type="entry name" value="Beta-barrel_TonB"/>
</dbReference>
<dbReference type="InterPro" id="IPR039426">
    <property type="entry name" value="TonB-dep_rcpt-like"/>
</dbReference>
<evidence type="ECO:0000259" key="11">
    <source>
        <dbReference type="Pfam" id="PF07715"/>
    </source>
</evidence>
<keyword evidence="4 8" id="KW-0812">Transmembrane</keyword>
<dbReference type="InterPro" id="IPR023996">
    <property type="entry name" value="TonB-dep_OMP_SusC/RagA"/>
</dbReference>
<comment type="caution">
    <text evidence="12">The sequence shown here is derived from an EMBL/GenBank/DDBJ whole genome shotgun (WGS) entry which is preliminary data.</text>
</comment>
<keyword evidence="6 8" id="KW-0472">Membrane</keyword>
<dbReference type="InterPro" id="IPR012910">
    <property type="entry name" value="Plug_dom"/>
</dbReference>
<dbReference type="Gene3D" id="2.60.40.1120">
    <property type="entry name" value="Carboxypeptidase-like, regulatory domain"/>
    <property type="match status" value="1"/>
</dbReference>